<protein>
    <submittedName>
        <fullName evidence="1">Uncharacterized protein</fullName>
    </submittedName>
</protein>
<dbReference type="STRING" id="1703345.A3860_34670"/>
<organism evidence="1 2">
    <name type="scientific">Niastella vici</name>
    <dbReference type="NCBI Taxonomy" id="1703345"/>
    <lineage>
        <taxon>Bacteria</taxon>
        <taxon>Pseudomonadati</taxon>
        <taxon>Bacteroidota</taxon>
        <taxon>Chitinophagia</taxon>
        <taxon>Chitinophagales</taxon>
        <taxon>Chitinophagaceae</taxon>
        <taxon>Niastella</taxon>
    </lineage>
</organism>
<reference evidence="1 2" key="1">
    <citation type="submission" date="2016-03" db="EMBL/GenBank/DDBJ databases">
        <title>Niastella vici sp. nov., isolated from farmland soil.</title>
        <authorList>
            <person name="Chen L."/>
            <person name="Wang D."/>
            <person name="Yang S."/>
            <person name="Wang G."/>
        </authorList>
    </citation>
    <scope>NUCLEOTIDE SEQUENCE [LARGE SCALE GENOMIC DNA]</scope>
    <source>
        <strain evidence="1 2">DJ57</strain>
    </source>
</reference>
<dbReference type="AlphaFoldDB" id="A0A1V9FP47"/>
<dbReference type="Gene3D" id="2.60.40.1250">
    <property type="entry name" value="Thiol:disulfide interchange protein DsbD, N-terminal domain"/>
    <property type="match status" value="1"/>
</dbReference>
<gene>
    <name evidence="1" type="ORF">A3860_34670</name>
</gene>
<keyword evidence="2" id="KW-1185">Reference proteome</keyword>
<evidence type="ECO:0000313" key="2">
    <source>
        <dbReference type="Proteomes" id="UP000192796"/>
    </source>
</evidence>
<dbReference type="InterPro" id="IPR036929">
    <property type="entry name" value="DsbDN_sf"/>
</dbReference>
<dbReference type="Proteomes" id="UP000192796">
    <property type="component" value="Unassembled WGS sequence"/>
</dbReference>
<evidence type="ECO:0000313" key="1">
    <source>
        <dbReference type="EMBL" id="OQP60077.1"/>
    </source>
</evidence>
<proteinExistence type="predicted"/>
<dbReference type="EMBL" id="LVYD01000066">
    <property type="protein sequence ID" value="OQP60077.1"/>
    <property type="molecule type" value="Genomic_DNA"/>
</dbReference>
<accession>A0A1V9FP47</accession>
<comment type="caution">
    <text evidence="1">The sequence shown here is derived from an EMBL/GenBank/DDBJ whole genome shotgun (WGS) entry which is preliminary data.</text>
</comment>
<sequence>MIFRSIILVACFTGMNPFQVKEKDIVSVSVNETILTPEEKSVAIIRVKVKADYHIQANNVTNESLIPISLETTPNRFFLLNKPIFPPYKFFRLEGTEERLNVFDSIFIIQLPVKAMSTTKEGQYLIKARIRYQACNAKTCLFPRTINFELPVIVKKHKLAD</sequence>
<name>A0A1V9FP47_9BACT</name>